<accession>A0AAE4V4L8</accession>
<dbReference type="Proteomes" id="UP001185863">
    <property type="component" value="Unassembled WGS sequence"/>
</dbReference>
<evidence type="ECO:0000259" key="1">
    <source>
        <dbReference type="Pfam" id="PF07883"/>
    </source>
</evidence>
<evidence type="ECO:0000313" key="2">
    <source>
        <dbReference type="EMBL" id="MDV7268513.1"/>
    </source>
</evidence>
<organism evidence="2 3">
    <name type="scientific">Rhodococcus oxybenzonivorans</name>
    <dbReference type="NCBI Taxonomy" id="1990687"/>
    <lineage>
        <taxon>Bacteria</taxon>
        <taxon>Bacillati</taxon>
        <taxon>Actinomycetota</taxon>
        <taxon>Actinomycetes</taxon>
        <taxon>Mycobacteriales</taxon>
        <taxon>Nocardiaceae</taxon>
        <taxon>Rhodococcus</taxon>
    </lineage>
</organism>
<comment type="caution">
    <text evidence="2">The sequence shown here is derived from an EMBL/GenBank/DDBJ whole genome shotgun (WGS) entry which is preliminary data.</text>
</comment>
<name>A0AAE4V4L8_9NOCA</name>
<dbReference type="AlphaFoldDB" id="A0AAE4V4L8"/>
<proteinExistence type="predicted"/>
<feature type="domain" description="Cupin type-2" evidence="1">
    <location>
        <begin position="63"/>
        <end position="118"/>
    </location>
</feature>
<dbReference type="EMBL" id="JAWLUP010000169">
    <property type="protein sequence ID" value="MDV7268513.1"/>
    <property type="molecule type" value="Genomic_DNA"/>
</dbReference>
<dbReference type="InterPro" id="IPR013096">
    <property type="entry name" value="Cupin_2"/>
</dbReference>
<sequence>METASSNQEGKKSMQIIARSALETINEVVVDGHVHNLGVVKIFSQHPELAQFIPASSNLAISWVRLECGQVLSVHKHPEASLILVCEGSGRTMGSTEQDVAAGDMILVPGDSWHGFEGTRNGFWALSIQFNGKALYEDTDNPNAMFAAAGSGPAVVILEDNEKYLEQFRNSSLLRLIDTSSMTDPGVRERLLDCQQAWSDVFQDLLHLRVAMTTDPQHKHVALDHLVEELGHNNNLRQQRNSSHSPVSDATFVSTMDWFRQQMLCRSDMVRTLLMHVVLEGSGEVWHREAARAFPGIPHFQEHGEDDGHHVSMGIDLLDRANPTEIHELREALGEGWTMITRLCDRIASIAVNDTADATPSTC</sequence>
<dbReference type="InterPro" id="IPR011051">
    <property type="entry name" value="RmlC_Cupin_sf"/>
</dbReference>
<dbReference type="Pfam" id="PF07883">
    <property type="entry name" value="Cupin_2"/>
    <property type="match status" value="1"/>
</dbReference>
<dbReference type="SUPFAM" id="SSF51182">
    <property type="entry name" value="RmlC-like cupins"/>
    <property type="match status" value="1"/>
</dbReference>
<evidence type="ECO:0000313" key="3">
    <source>
        <dbReference type="Proteomes" id="UP001185863"/>
    </source>
</evidence>
<reference evidence="2" key="1">
    <citation type="submission" date="2023-10" db="EMBL/GenBank/DDBJ databases">
        <title>Development of a sustainable strategy for remediation of hydrocarbon-contaminated territories based on the waste exchange concept.</title>
        <authorList>
            <person name="Krivoruchko A."/>
        </authorList>
    </citation>
    <scope>NUCLEOTIDE SEQUENCE</scope>
    <source>
        <strain evidence="2">IEGM 68</strain>
    </source>
</reference>
<dbReference type="InterPro" id="IPR014710">
    <property type="entry name" value="RmlC-like_jellyroll"/>
</dbReference>
<dbReference type="Gene3D" id="2.60.120.10">
    <property type="entry name" value="Jelly Rolls"/>
    <property type="match status" value="1"/>
</dbReference>
<dbReference type="RefSeq" id="WP_317747091.1">
    <property type="nucleotide sequence ID" value="NZ_JAWLUP010000169.1"/>
</dbReference>
<protein>
    <submittedName>
        <fullName evidence="2">Cupin domain-containing protein</fullName>
    </submittedName>
</protein>
<gene>
    <name evidence="2" type="ORF">R4315_28770</name>
</gene>